<dbReference type="RefSeq" id="WP_326089385.1">
    <property type="nucleotide sequence ID" value="NZ_JARLKZ010000014.1"/>
</dbReference>
<evidence type="ECO:0000259" key="2">
    <source>
        <dbReference type="Pfam" id="PF01370"/>
    </source>
</evidence>
<dbReference type="SUPFAM" id="SSF51735">
    <property type="entry name" value="NAD(P)-binding Rossmann-fold domains"/>
    <property type="match status" value="1"/>
</dbReference>
<feature type="domain" description="NAD-dependent epimerase/dehydratase" evidence="2">
    <location>
        <begin position="4"/>
        <end position="224"/>
    </location>
</feature>
<name>A0ABU6GPS5_9BACL</name>
<sequence length="307" mass="33696">MNTVVVTGGAGFIGSHLVQELVELKQHVHIIDNLSTGSAGKVHPAAVLHVEDIRSPAALQTIISLKPDTVFHLAAQADVQQSVSNPRLDMEINAGGTLNMLEGCRKAGVRKFIFASTSGVYGNLDKDFLDETDTAMPISFYGLSKYAAEHYIRLYGQLFDVDWTVLRFANVYGPGQTSKGEGGVVSIFLNQLLQDKPLTINGDGEQTRDFIYVKDVVSALSAAQSSDSRDILHVSTGAATSVNRLVALLRQYHSLDITTHNRSARAGDIRNSCLSNDRIRSRLNWKHKFSIEEGLRETYLHFIKPVS</sequence>
<evidence type="ECO:0000313" key="4">
    <source>
        <dbReference type="Proteomes" id="UP001344632"/>
    </source>
</evidence>
<evidence type="ECO:0000256" key="1">
    <source>
        <dbReference type="ARBA" id="ARBA00007637"/>
    </source>
</evidence>
<dbReference type="InterPro" id="IPR036291">
    <property type="entry name" value="NAD(P)-bd_dom_sf"/>
</dbReference>
<dbReference type="Proteomes" id="UP001344632">
    <property type="component" value="Unassembled WGS sequence"/>
</dbReference>
<accession>A0ABU6GPS5</accession>
<comment type="caution">
    <text evidence="3">The sequence shown here is derived from an EMBL/GenBank/DDBJ whole genome shotgun (WGS) entry which is preliminary data.</text>
</comment>
<dbReference type="Gene3D" id="3.90.25.10">
    <property type="entry name" value="UDP-galactose 4-epimerase, domain 1"/>
    <property type="match status" value="1"/>
</dbReference>
<comment type="similarity">
    <text evidence="1">Belongs to the NAD(P)-dependent epimerase/dehydratase family.</text>
</comment>
<dbReference type="Gene3D" id="3.40.50.720">
    <property type="entry name" value="NAD(P)-binding Rossmann-like Domain"/>
    <property type="match status" value="1"/>
</dbReference>
<protein>
    <submittedName>
        <fullName evidence="3">NAD-dependent epimerase/dehydratase family protein</fullName>
    </submittedName>
</protein>
<gene>
    <name evidence="3" type="ORF">P4H66_18015</name>
</gene>
<organism evidence="3 4">
    <name type="scientific">Paenibacillus dokdonensis</name>
    <dbReference type="NCBI Taxonomy" id="2567944"/>
    <lineage>
        <taxon>Bacteria</taxon>
        <taxon>Bacillati</taxon>
        <taxon>Bacillota</taxon>
        <taxon>Bacilli</taxon>
        <taxon>Bacillales</taxon>
        <taxon>Paenibacillaceae</taxon>
        <taxon>Paenibacillus</taxon>
    </lineage>
</organism>
<reference evidence="3 4" key="1">
    <citation type="submission" date="2023-03" db="EMBL/GenBank/DDBJ databases">
        <title>Bacillus Genome Sequencing.</title>
        <authorList>
            <person name="Dunlap C."/>
        </authorList>
    </citation>
    <scope>NUCLEOTIDE SEQUENCE [LARGE SCALE GENOMIC DNA]</scope>
    <source>
        <strain evidence="3 4">BD-525</strain>
    </source>
</reference>
<dbReference type="EMBL" id="JARLKZ010000014">
    <property type="protein sequence ID" value="MEC0241713.1"/>
    <property type="molecule type" value="Genomic_DNA"/>
</dbReference>
<proteinExistence type="inferred from homology"/>
<keyword evidence="4" id="KW-1185">Reference proteome</keyword>
<dbReference type="Pfam" id="PF01370">
    <property type="entry name" value="Epimerase"/>
    <property type="match status" value="1"/>
</dbReference>
<dbReference type="PANTHER" id="PTHR43000">
    <property type="entry name" value="DTDP-D-GLUCOSE 4,6-DEHYDRATASE-RELATED"/>
    <property type="match status" value="1"/>
</dbReference>
<evidence type="ECO:0000313" key="3">
    <source>
        <dbReference type="EMBL" id="MEC0241713.1"/>
    </source>
</evidence>
<dbReference type="InterPro" id="IPR001509">
    <property type="entry name" value="Epimerase_deHydtase"/>
</dbReference>